<name>A0ABS3E4V7_9GAMM</name>
<dbReference type="Proteomes" id="UP000664293">
    <property type="component" value="Unassembled WGS sequence"/>
</dbReference>
<feature type="transmembrane region" description="Helical" evidence="7">
    <location>
        <begin position="154"/>
        <end position="172"/>
    </location>
</feature>
<dbReference type="Pfam" id="PF03458">
    <property type="entry name" value="Gly_transporter"/>
    <property type="match status" value="2"/>
</dbReference>
<evidence type="ECO:0000313" key="10">
    <source>
        <dbReference type="Proteomes" id="UP000664293"/>
    </source>
</evidence>
<feature type="transmembrane region" description="Helical" evidence="7">
    <location>
        <begin position="60"/>
        <end position="81"/>
    </location>
</feature>
<feature type="transmembrane region" description="Helical" evidence="7">
    <location>
        <begin position="33"/>
        <end position="54"/>
    </location>
</feature>
<keyword evidence="10" id="KW-1185">Reference proteome</keyword>
<comment type="subcellular location">
    <subcellularLocation>
        <location evidence="1">Cell membrane</location>
        <topology evidence="1">Multi-pass membrane protein</topology>
    </subcellularLocation>
</comment>
<dbReference type="InterPro" id="IPR005115">
    <property type="entry name" value="Gly_transporter"/>
</dbReference>
<dbReference type="PANTHER" id="PTHR30506">
    <property type="entry name" value="INNER MEMBRANE PROTEIN"/>
    <property type="match status" value="1"/>
</dbReference>
<accession>A0ABS3E4V7</accession>
<evidence type="ECO:0000256" key="4">
    <source>
        <dbReference type="ARBA" id="ARBA00022692"/>
    </source>
</evidence>
<keyword evidence="6 7" id="KW-0472">Membrane</keyword>
<protein>
    <submittedName>
        <fullName evidence="9">TRIC cation channel family protein</fullName>
    </submittedName>
</protein>
<feature type="domain" description="Glycine transporter" evidence="8">
    <location>
        <begin position="9"/>
        <end position="81"/>
    </location>
</feature>
<feature type="domain" description="Glycine transporter" evidence="8">
    <location>
        <begin position="96"/>
        <end position="170"/>
    </location>
</feature>
<keyword evidence="4 7" id="KW-0812">Transmembrane</keyword>
<reference evidence="9 10" key="1">
    <citation type="submission" date="2020-12" db="EMBL/GenBank/DDBJ databases">
        <title>Oil enriched cultivation method for isolating marine PHA-producing bacteria.</title>
        <authorList>
            <person name="Zheng W."/>
            <person name="Yu S."/>
            <person name="Huang Y."/>
        </authorList>
    </citation>
    <scope>NUCLEOTIDE SEQUENCE [LARGE SCALE GENOMIC DNA]</scope>
    <source>
        <strain evidence="9 10">SN0-2</strain>
    </source>
</reference>
<evidence type="ECO:0000313" key="9">
    <source>
        <dbReference type="EMBL" id="MBN8430292.1"/>
    </source>
</evidence>
<evidence type="ECO:0000256" key="6">
    <source>
        <dbReference type="ARBA" id="ARBA00023136"/>
    </source>
</evidence>
<comment type="similarity">
    <text evidence="2">Belongs to the UPF0126 family.</text>
</comment>
<dbReference type="EMBL" id="JAEKJR010000001">
    <property type="protein sequence ID" value="MBN8430292.1"/>
    <property type="molecule type" value="Genomic_DNA"/>
</dbReference>
<sequence>MQIDDLQYLLGMAGTVAFAATAVAAVAPKGIDLFGATVMGVITAIGGGTIRDVILDVPVFWASDLNYIWVAMFASMLAFLANKLMTHGQVYRSMLYLDALGVSMFAIQATHKGIELPFALPLGPLILGIITAIGGGLIRDTLAGNQTLLMRNELYAVPVTIGCIGYLILMHVSPESAVINGACCMLLIFFLRAAAIHWNLRVPGWLLTKTTQP</sequence>
<dbReference type="PANTHER" id="PTHR30506:SF3">
    <property type="entry name" value="UPF0126 INNER MEMBRANE PROTEIN YADS-RELATED"/>
    <property type="match status" value="1"/>
</dbReference>
<feature type="transmembrane region" description="Helical" evidence="7">
    <location>
        <begin position="122"/>
        <end position="142"/>
    </location>
</feature>
<organism evidence="9 10">
    <name type="scientific">Microbulbifer salipaludis</name>
    <dbReference type="NCBI Taxonomy" id="187980"/>
    <lineage>
        <taxon>Bacteria</taxon>
        <taxon>Pseudomonadati</taxon>
        <taxon>Pseudomonadota</taxon>
        <taxon>Gammaproteobacteria</taxon>
        <taxon>Cellvibrionales</taxon>
        <taxon>Microbulbiferaceae</taxon>
        <taxon>Microbulbifer</taxon>
    </lineage>
</organism>
<feature type="transmembrane region" description="Helical" evidence="7">
    <location>
        <begin position="178"/>
        <end position="200"/>
    </location>
</feature>
<evidence type="ECO:0000256" key="1">
    <source>
        <dbReference type="ARBA" id="ARBA00004651"/>
    </source>
</evidence>
<proteinExistence type="inferred from homology"/>
<evidence type="ECO:0000256" key="2">
    <source>
        <dbReference type="ARBA" id="ARBA00008193"/>
    </source>
</evidence>
<feature type="transmembrane region" description="Helical" evidence="7">
    <location>
        <begin position="6"/>
        <end position="26"/>
    </location>
</feature>
<comment type="caution">
    <text evidence="9">The sequence shown here is derived from an EMBL/GenBank/DDBJ whole genome shotgun (WGS) entry which is preliminary data.</text>
</comment>
<evidence type="ECO:0000256" key="3">
    <source>
        <dbReference type="ARBA" id="ARBA00022475"/>
    </source>
</evidence>
<gene>
    <name evidence="9" type="ORF">JF535_05420</name>
</gene>
<evidence type="ECO:0000256" key="7">
    <source>
        <dbReference type="SAM" id="Phobius"/>
    </source>
</evidence>
<evidence type="ECO:0000259" key="8">
    <source>
        <dbReference type="Pfam" id="PF03458"/>
    </source>
</evidence>
<evidence type="ECO:0000256" key="5">
    <source>
        <dbReference type="ARBA" id="ARBA00022989"/>
    </source>
</evidence>
<keyword evidence="5 7" id="KW-1133">Transmembrane helix</keyword>
<keyword evidence="3" id="KW-1003">Cell membrane</keyword>